<protein>
    <recommendedName>
        <fullName evidence="8">EamA domain-containing protein</fullName>
    </recommendedName>
</protein>
<dbReference type="GO" id="GO:0005886">
    <property type="term" value="C:plasma membrane"/>
    <property type="evidence" value="ECO:0007669"/>
    <property type="project" value="UniProtKB-SubCell"/>
</dbReference>
<feature type="domain" description="EamA" evidence="8">
    <location>
        <begin position="383"/>
        <end position="457"/>
    </location>
</feature>
<feature type="region of interest" description="Disordered" evidence="6">
    <location>
        <begin position="38"/>
        <end position="100"/>
    </location>
</feature>
<comment type="subcellular location">
    <subcellularLocation>
        <location evidence="1">Cell membrane</location>
        <topology evidence="1">Multi-pass membrane protein</topology>
    </subcellularLocation>
</comment>
<gene>
    <name evidence="9" type="ORF">CDEB00056_LOCUS9540</name>
</gene>
<dbReference type="AlphaFoldDB" id="A0A7S3V8P1"/>
<evidence type="ECO:0000256" key="7">
    <source>
        <dbReference type="SAM" id="SignalP"/>
    </source>
</evidence>
<name>A0A7S3V8P1_9STRA</name>
<sequence length="475" mass="50099">MRLSITNAAILSSMLALQADAFSTPRIIMHTTIRNRISSTNNEHMDSSQRRSWQLHVASKPPTKPSLSFPSTGTSTSSSTSTTASSASTISEEGPKLNESDEYQRGLATIAFITLLFSSNSPVLHMAFVNAASPPPVLLLNAATSSIALMGLITFGPSLNSLVPLPKVFEEKEEQSQIQTQLQSQTQSKNIDNIFNFDINFTNLKAGTELGLWKTLGTTANLYGLSLTSANHAAFLIQLTTLIVPAVQGAMGVPIPNRIWYAIGLALLGITMFTQDAISSANGVGDLMGNSVLMGDALCAVAAGFYATYDLRLFDYGKKVPPLPLIRTKIAVQAMLSFGLLAFLGEGGLPGAGEYLQELFSSMTISASSASASASDIINSDGFMVGAAALWSGLAVNAVAPFLQVSGQQAVGASRAQVVYASQPLWASLLSWIMLKETLGQDGMIGGSLFLVAIAIAATAESPDPNCEVKDNCEI</sequence>
<dbReference type="InterPro" id="IPR000620">
    <property type="entry name" value="EamA_dom"/>
</dbReference>
<reference evidence="9" key="1">
    <citation type="submission" date="2021-01" db="EMBL/GenBank/DDBJ databases">
        <authorList>
            <person name="Corre E."/>
            <person name="Pelletier E."/>
            <person name="Niang G."/>
            <person name="Scheremetjew M."/>
            <person name="Finn R."/>
            <person name="Kale V."/>
            <person name="Holt S."/>
            <person name="Cochrane G."/>
            <person name="Meng A."/>
            <person name="Brown T."/>
            <person name="Cohen L."/>
        </authorList>
    </citation>
    <scope>NUCLEOTIDE SEQUENCE</scope>
    <source>
        <strain evidence="9">MM31A-1</strain>
    </source>
</reference>
<dbReference type="InterPro" id="IPR037185">
    <property type="entry name" value="EmrE-like"/>
</dbReference>
<dbReference type="PANTHER" id="PTHR42920:SF23">
    <property type="entry name" value="EAMA DOMAIN-CONTAINING PROTEIN"/>
    <property type="match status" value="1"/>
</dbReference>
<feature type="signal peptide" evidence="7">
    <location>
        <begin position="1"/>
        <end position="21"/>
    </location>
</feature>
<evidence type="ECO:0000256" key="6">
    <source>
        <dbReference type="SAM" id="MobiDB-lite"/>
    </source>
</evidence>
<dbReference type="InterPro" id="IPR051258">
    <property type="entry name" value="Diverse_Substrate_Transporter"/>
</dbReference>
<organism evidence="9">
    <name type="scientific">Chaetoceros debilis</name>
    <dbReference type="NCBI Taxonomy" id="122233"/>
    <lineage>
        <taxon>Eukaryota</taxon>
        <taxon>Sar</taxon>
        <taxon>Stramenopiles</taxon>
        <taxon>Ochrophyta</taxon>
        <taxon>Bacillariophyta</taxon>
        <taxon>Coscinodiscophyceae</taxon>
        <taxon>Chaetocerotophycidae</taxon>
        <taxon>Chaetocerotales</taxon>
        <taxon>Chaetocerotaceae</taxon>
        <taxon>Chaetoceros</taxon>
    </lineage>
</organism>
<evidence type="ECO:0000256" key="1">
    <source>
        <dbReference type="ARBA" id="ARBA00004651"/>
    </source>
</evidence>
<keyword evidence="2" id="KW-1003">Cell membrane</keyword>
<evidence type="ECO:0000259" key="8">
    <source>
        <dbReference type="Pfam" id="PF00892"/>
    </source>
</evidence>
<dbReference type="PANTHER" id="PTHR42920">
    <property type="entry name" value="OS03G0707200 PROTEIN-RELATED"/>
    <property type="match status" value="1"/>
</dbReference>
<evidence type="ECO:0000256" key="5">
    <source>
        <dbReference type="ARBA" id="ARBA00023136"/>
    </source>
</evidence>
<evidence type="ECO:0000256" key="2">
    <source>
        <dbReference type="ARBA" id="ARBA00022475"/>
    </source>
</evidence>
<evidence type="ECO:0000313" key="9">
    <source>
        <dbReference type="EMBL" id="CAE0464699.1"/>
    </source>
</evidence>
<evidence type="ECO:0000256" key="3">
    <source>
        <dbReference type="ARBA" id="ARBA00022692"/>
    </source>
</evidence>
<dbReference type="EMBL" id="HBIO01012286">
    <property type="protein sequence ID" value="CAE0464699.1"/>
    <property type="molecule type" value="Transcribed_RNA"/>
</dbReference>
<proteinExistence type="predicted"/>
<dbReference type="Pfam" id="PF00892">
    <property type="entry name" value="EamA"/>
    <property type="match status" value="1"/>
</dbReference>
<keyword evidence="4" id="KW-1133">Transmembrane helix</keyword>
<feature type="compositionally biased region" description="Low complexity" evidence="6">
    <location>
        <begin position="66"/>
        <end position="91"/>
    </location>
</feature>
<feature type="chain" id="PRO_5031077591" description="EamA domain-containing protein" evidence="7">
    <location>
        <begin position="22"/>
        <end position="475"/>
    </location>
</feature>
<accession>A0A7S3V8P1</accession>
<dbReference type="SUPFAM" id="SSF103481">
    <property type="entry name" value="Multidrug resistance efflux transporter EmrE"/>
    <property type="match status" value="1"/>
</dbReference>
<keyword evidence="7" id="KW-0732">Signal</keyword>
<evidence type="ECO:0000256" key="4">
    <source>
        <dbReference type="ARBA" id="ARBA00022989"/>
    </source>
</evidence>
<keyword evidence="3" id="KW-0812">Transmembrane</keyword>
<keyword evidence="5" id="KW-0472">Membrane</keyword>